<dbReference type="InterPro" id="IPR007130">
    <property type="entry name" value="DAGAT"/>
</dbReference>
<reference evidence="11" key="1">
    <citation type="submission" date="2020-03" db="EMBL/GenBank/DDBJ databases">
        <title>Melopsittacus undulatus (budgerigar) genome, bMelUnd1, maternal haplotype with Z.</title>
        <authorList>
            <person name="Gedman G."/>
            <person name="Mountcastle J."/>
            <person name="Haase B."/>
            <person name="Formenti G."/>
            <person name="Wright T."/>
            <person name="Apodaca J."/>
            <person name="Pelan S."/>
            <person name="Chow W."/>
            <person name="Rhie A."/>
            <person name="Howe K."/>
            <person name="Fedrigo O."/>
            <person name="Jarvis E.D."/>
        </authorList>
    </citation>
    <scope>NUCLEOTIDE SEQUENCE [LARGE SCALE GENOMIC DNA]</scope>
</reference>
<reference evidence="11" key="2">
    <citation type="submission" date="2025-08" db="UniProtKB">
        <authorList>
            <consortium name="Ensembl"/>
        </authorList>
    </citation>
    <scope>IDENTIFICATION</scope>
</reference>
<accession>A0A8V5GS21</accession>
<keyword evidence="5" id="KW-0812">Transmembrane</keyword>
<keyword evidence="10" id="KW-0012">Acyltransferase</keyword>
<dbReference type="Pfam" id="PF03982">
    <property type="entry name" value="DAGAT"/>
    <property type="match status" value="1"/>
</dbReference>
<dbReference type="GO" id="GO:0004144">
    <property type="term" value="F:diacylglycerol O-acyltransferase activity"/>
    <property type="evidence" value="ECO:0007669"/>
    <property type="project" value="TreeGrafter"/>
</dbReference>
<comment type="similarity">
    <text evidence="2">Belongs to the diacylglycerol acyltransferase family.</text>
</comment>
<proteinExistence type="inferred from homology"/>
<dbReference type="Ensembl" id="ENSMUNT00000034048.1">
    <property type="protein sequence ID" value="ENSMUNP00000031515.1"/>
    <property type="gene ID" value="ENSMUNG00000018883.1"/>
</dbReference>
<keyword evidence="8" id="KW-0443">Lipid metabolism</keyword>
<dbReference type="GO" id="GO:0019432">
    <property type="term" value="P:triglyceride biosynthetic process"/>
    <property type="evidence" value="ECO:0007669"/>
    <property type="project" value="TreeGrafter"/>
</dbReference>
<dbReference type="CDD" id="cd07987">
    <property type="entry name" value="LPLAT_MGAT-like"/>
    <property type="match status" value="1"/>
</dbReference>
<keyword evidence="7" id="KW-1133">Transmembrane helix</keyword>
<dbReference type="AlphaFoldDB" id="A0A8V5GS21"/>
<protein>
    <recommendedName>
        <fullName evidence="13">Monoacylglycerol O-acyltransferase 3</fullName>
    </recommendedName>
</protein>
<evidence type="ECO:0000256" key="6">
    <source>
        <dbReference type="ARBA" id="ARBA00022824"/>
    </source>
</evidence>
<keyword evidence="9" id="KW-0472">Membrane</keyword>
<evidence type="ECO:0000256" key="8">
    <source>
        <dbReference type="ARBA" id="ARBA00023098"/>
    </source>
</evidence>
<evidence type="ECO:0000256" key="9">
    <source>
        <dbReference type="ARBA" id="ARBA00023136"/>
    </source>
</evidence>
<keyword evidence="6" id="KW-0256">Endoplasmic reticulum</keyword>
<dbReference type="PANTHER" id="PTHR12317">
    <property type="entry name" value="DIACYLGLYCEROL O-ACYLTRANSFERASE"/>
    <property type="match status" value="1"/>
</dbReference>
<evidence type="ECO:0008006" key="13">
    <source>
        <dbReference type="Google" id="ProtNLM"/>
    </source>
</evidence>
<evidence type="ECO:0000256" key="7">
    <source>
        <dbReference type="ARBA" id="ARBA00022989"/>
    </source>
</evidence>
<organism evidence="11 12">
    <name type="scientific">Melopsittacus undulatus</name>
    <name type="common">Budgerigar</name>
    <name type="synonym">Psittacus undulatus</name>
    <dbReference type="NCBI Taxonomy" id="13146"/>
    <lineage>
        <taxon>Eukaryota</taxon>
        <taxon>Metazoa</taxon>
        <taxon>Chordata</taxon>
        <taxon>Craniata</taxon>
        <taxon>Vertebrata</taxon>
        <taxon>Euteleostomi</taxon>
        <taxon>Archelosauria</taxon>
        <taxon>Archosauria</taxon>
        <taxon>Dinosauria</taxon>
        <taxon>Saurischia</taxon>
        <taxon>Theropoda</taxon>
        <taxon>Coelurosauria</taxon>
        <taxon>Aves</taxon>
        <taxon>Neognathae</taxon>
        <taxon>Neoaves</taxon>
        <taxon>Telluraves</taxon>
        <taxon>Australaves</taxon>
        <taxon>Psittaciformes</taxon>
        <taxon>Psittaculidae</taxon>
        <taxon>Melopsittacus</taxon>
    </lineage>
</organism>
<comment type="subcellular location">
    <subcellularLocation>
        <location evidence="1">Endoplasmic reticulum membrane</location>
        <topology evidence="1">Multi-pass membrane protein</topology>
    </subcellularLocation>
</comment>
<evidence type="ECO:0000256" key="5">
    <source>
        <dbReference type="ARBA" id="ARBA00022692"/>
    </source>
</evidence>
<evidence type="ECO:0000256" key="2">
    <source>
        <dbReference type="ARBA" id="ARBA00005420"/>
    </source>
</evidence>
<reference evidence="11" key="3">
    <citation type="submission" date="2025-09" db="UniProtKB">
        <authorList>
            <consortium name="Ensembl"/>
        </authorList>
    </citation>
    <scope>IDENTIFICATION</scope>
</reference>
<dbReference type="PANTHER" id="PTHR12317:SF78">
    <property type="entry name" value="ACYLTRANSFERASE"/>
    <property type="match status" value="1"/>
</dbReference>
<dbReference type="GO" id="GO:0005789">
    <property type="term" value="C:endoplasmic reticulum membrane"/>
    <property type="evidence" value="ECO:0007669"/>
    <property type="project" value="UniProtKB-SubCell"/>
</dbReference>
<evidence type="ECO:0000256" key="4">
    <source>
        <dbReference type="ARBA" id="ARBA00022679"/>
    </source>
</evidence>
<name>A0A8V5GS21_MELUD</name>
<evidence type="ECO:0000256" key="3">
    <source>
        <dbReference type="ARBA" id="ARBA00022516"/>
    </source>
</evidence>
<evidence type="ECO:0000313" key="11">
    <source>
        <dbReference type="Ensembl" id="ENSMUNP00000031515.1"/>
    </source>
</evidence>
<evidence type="ECO:0000256" key="10">
    <source>
        <dbReference type="ARBA" id="ARBA00023315"/>
    </source>
</evidence>
<keyword evidence="4" id="KW-0808">Transferase</keyword>
<sequence>MCLHPHGVLSVSAFGNFAIDASGFGVLFPGLRVWLLTLPAWFRVPLLREYLLAGGLVSSDRRSLDYLLSRPGGGHVAAIVVGGAPEALEAEPGALRMRIRHRTGFVRCALHHGASLVPVFSFGENELFHQRRPPPGSALRMLQERVLRMLGLALPLFHARGVFQYDLGLLPFRRAVCSVVGRPLQLPRVPNPPPEAVSLWHIRYLRRLQELFERHKEEFGIPKERHLHFL</sequence>
<evidence type="ECO:0000256" key="1">
    <source>
        <dbReference type="ARBA" id="ARBA00004477"/>
    </source>
</evidence>
<evidence type="ECO:0000313" key="12">
    <source>
        <dbReference type="Proteomes" id="UP000694405"/>
    </source>
</evidence>
<keyword evidence="3" id="KW-0444">Lipid biosynthesis</keyword>
<keyword evidence="12" id="KW-1185">Reference proteome</keyword>
<dbReference type="Proteomes" id="UP000694405">
    <property type="component" value="Unassembled WGS sequence"/>
</dbReference>